<keyword evidence="3" id="KW-0255">Endonuclease</keyword>
<keyword evidence="4" id="KW-1185">Reference proteome</keyword>
<dbReference type="EnsemblBacteria" id="AAR34041">
    <property type="protein sequence ID" value="AAR34041"/>
    <property type="gene ID" value="GSU0711"/>
</dbReference>
<dbReference type="PATRIC" id="fig|243231.5.peg.707"/>
<dbReference type="InterPro" id="IPR036691">
    <property type="entry name" value="Endo/exonu/phosph_ase_sf"/>
</dbReference>
<dbReference type="EMBL" id="AE017180">
    <property type="protein sequence ID" value="AAR34041.1"/>
    <property type="molecule type" value="Genomic_DNA"/>
</dbReference>
<dbReference type="OrthoDB" id="1398885at2"/>
<dbReference type="Gene3D" id="3.60.10.10">
    <property type="entry name" value="Endonuclease/exonuclease/phosphatase"/>
    <property type="match status" value="1"/>
</dbReference>
<dbReference type="Pfam" id="PF03372">
    <property type="entry name" value="Exo_endo_phos"/>
    <property type="match status" value="1"/>
</dbReference>
<sequence length="335" mass="38169">MGTVKITSWNVAHLERLTRAHPTAKERRRRDAVVREIRELAPDILCLLEGPAGEAGIDLVANDLLDGEWVAVKAADGNYATRGDQWIWFLVRQDLAARASLLPVGTWDAFAGVSWTCHLWGEFTEGTHRHYRHPQVLILDWNGLRVEFIGLHLKSKFINQGERLWRDERERFIREALTARIKMATEAANVRAYIDAKFRQVGNPALFVLGDFNDGPGKEYFEEQYLFFDLIANIQGNVFATSRFLNHGLFDIPDELCWTVRFRDFVQPDRRPEILLDHILFTQGLVNGSLPWQVKPHAGKVEHEVHELANAGLPKDSQTSDHRPVSLLVTTGPNP</sequence>
<dbReference type="InParanoid" id="Q74F98"/>
<gene>
    <name evidence="3" type="ordered locus">GSU0711</name>
</gene>
<evidence type="ECO:0000313" key="4">
    <source>
        <dbReference type="Proteomes" id="UP000000577"/>
    </source>
</evidence>
<protein>
    <submittedName>
        <fullName evidence="3">Endonuclease/exonuclease/phosphatase family protein</fullName>
    </submittedName>
</protein>
<dbReference type="KEGG" id="gsu:GSU0711"/>
<dbReference type="GO" id="GO:0004519">
    <property type="term" value="F:endonuclease activity"/>
    <property type="evidence" value="ECO:0007669"/>
    <property type="project" value="UniProtKB-KW"/>
</dbReference>
<dbReference type="SUPFAM" id="SSF56219">
    <property type="entry name" value="DNase I-like"/>
    <property type="match status" value="1"/>
</dbReference>
<evidence type="ECO:0000313" key="3">
    <source>
        <dbReference type="EMBL" id="AAR34041.1"/>
    </source>
</evidence>
<reference evidence="3 4" key="2">
    <citation type="journal article" date="2012" name="BMC Genomics">
        <title>Comparative genomic analysis of Geobacter sulfurreducens KN400, a strain with enhanced capacity for extracellular electron transfer and electricity production.</title>
        <authorList>
            <person name="Butler J.E."/>
            <person name="Young N.D."/>
            <person name="Aklujkar M."/>
            <person name="Lovley D.R."/>
        </authorList>
    </citation>
    <scope>NUCLEOTIDE SEQUENCE [LARGE SCALE GENOMIC DNA]</scope>
    <source>
        <strain evidence="4">ATCC 51573 / DSM 12127 / PCA</strain>
    </source>
</reference>
<name>Q74F98_GEOSL</name>
<evidence type="ECO:0000259" key="2">
    <source>
        <dbReference type="Pfam" id="PF03372"/>
    </source>
</evidence>
<reference evidence="3 4" key="1">
    <citation type="journal article" date="2003" name="Science">
        <title>Genome of Geobacter sulfurreducens: metal reduction in subsurface environments.</title>
        <authorList>
            <person name="Methe B.A."/>
            <person name="Nelson K.E."/>
            <person name="Eisen J.A."/>
            <person name="Paulsen I.T."/>
            <person name="Nelson W."/>
            <person name="Heidelberg J.F."/>
            <person name="Wu D."/>
            <person name="Wu M."/>
            <person name="Ward N."/>
            <person name="Beanan M.J."/>
            <person name="Dodson R.J."/>
            <person name="Madupu R."/>
            <person name="Brinkac L.M."/>
            <person name="Daugherty S.C."/>
            <person name="DeBoy R.T."/>
            <person name="Durkin A.S."/>
            <person name="Gwinn M."/>
            <person name="Kolonay J.F."/>
            <person name="Sullivan S.A."/>
            <person name="Haft D.H."/>
            <person name="Selengut J."/>
            <person name="Davidsen T.M."/>
            <person name="Zafar N."/>
            <person name="White O."/>
            <person name="Tran B."/>
            <person name="Romero C."/>
            <person name="Forberger H.A."/>
            <person name="Weidman J."/>
            <person name="Khouri H."/>
            <person name="Feldblyum T.V."/>
            <person name="Utterback T.R."/>
            <person name="Van Aken S.E."/>
            <person name="Lovley D.R."/>
            <person name="Fraser C.M."/>
        </authorList>
    </citation>
    <scope>NUCLEOTIDE SEQUENCE [LARGE SCALE GENOMIC DNA]</scope>
    <source>
        <strain evidence="4">ATCC 51573 / DSM 12127 / PCA</strain>
    </source>
</reference>
<dbReference type="RefSeq" id="WP_010941372.1">
    <property type="nucleotide sequence ID" value="NC_002939.5"/>
</dbReference>
<dbReference type="Proteomes" id="UP000000577">
    <property type="component" value="Chromosome"/>
</dbReference>
<dbReference type="HOGENOM" id="CLU_733326_0_0_7"/>
<dbReference type="InterPro" id="IPR005135">
    <property type="entry name" value="Endo/exonuclease/phosphatase"/>
</dbReference>
<dbReference type="eggNOG" id="ENOG502ZBU3">
    <property type="taxonomic scope" value="Bacteria"/>
</dbReference>
<keyword evidence="3" id="KW-0378">Hydrolase</keyword>
<organism evidence="3 4">
    <name type="scientific">Geobacter sulfurreducens (strain ATCC 51573 / DSM 12127 / PCA)</name>
    <dbReference type="NCBI Taxonomy" id="243231"/>
    <lineage>
        <taxon>Bacteria</taxon>
        <taxon>Pseudomonadati</taxon>
        <taxon>Thermodesulfobacteriota</taxon>
        <taxon>Desulfuromonadia</taxon>
        <taxon>Geobacterales</taxon>
        <taxon>Geobacteraceae</taxon>
        <taxon>Geobacter</taxon>
    </lineage>
</organism>
<feature type="region of interest" description="Disordered" evidence="1">
    <location>
        <begin position="311"/>
        <end position="335"/>
    </location>
</feature>
<feature type="domain" description="Endonuclease/exonuclease/phosphatase" evidence="2">
    <location>
        <begin position="8"/>
        <end position="322"/>
    </location>
</feature>
<keyword evidence="3" id="KW-0540">Nuclease</keyword>
<dbReference type="AlphaFoldDB" id="Q74F98"/>
<evidence type="ECO:0000256" key="1">
    <source>
        <dbReference type="SAM" id="MobiDB-lite"/>
    </source>
</evidence>
<proteinExistence type="predicted"/>
<accession>Q74F98</accession>
<dbReference type="STRING" id="243231.GSU0711"/>